<dbReference type="AlphaFoldDB" id="A0A6H1ZLA4"/>
<keyword evidence="1" id="KW-0472">Membrane</keyword>
<proteinExistence type="predicted"/>
<name>A0A6H1ZLA4_9ZZZZ</name>
<reference evidence="2" key="1">
    <citation type="submission" date="2020-03" db="EMBL/GenBank/DDBJ databases">
        <title>The deep terrestrial virosphere.</title>
        <authorList>
            <person name="Holmfeldt K."/>
            <person name="Nilsson E."/>
            <person name="Simone D."/>
            <person name="Lopez-Fernandez M."/>
            <person name="Wu X."/>
            <person name="de Brujin I."/>
            <person name="Lundin D."/>
            <person name="Andersson A."/>
            <person name="Bertilsson S."/>
            <person name="Dopson M."/>
        </authorList>
    </citation>
    <scope>NUCLEOTIDE SEQUENCE</scope>
    <source>
        <strain evidence="2">TM448A01088</strain>
    </source>
</reference>
<gene>
    <name evidence="2" type="ORF">TM448A01088_0006</name>
</gene>
<dbReference type="EMBL" id="MT144098">
    <property type="protein sequence ID" value="QJA48706.1"/>
    <property type="molecule type" value="Genomic_DNA"/>
</dbReference>
<evidence type="ECO:0000256" key="1">
    <source>
        <dbReference type="SAM" id="Phobius"/>
    </source>
</evidence>
<keyword evidence="1" id="KW-1133">Transmembrane helix</keyword>
<sequence>MDTLTTLTPFLNLGGGVIISLFLIRELFVYLKKKKNGNNNIIDYKLSEKFGILETKFTDFEKRFERFEIRIENHIKTLYLKIDKLFERR</sequence>
<organism evidence="2">
    <name type="scientific">viral metagenome</name>
    <dbReference type="NCBI Taxonomy" id="1070528"/>
    <lineage>
        <taxon>unclassified sequences</taxon>
        <taxon>metagenomes</taxon>
        <taxon>organismal metagenomes</taxon>
    </lineage>
</organism>
<keyword evidence="1" id="KW-0812">Transmembrane</keyword>
<evidence type="ECO:0000313" key="2">
    <source>
        <dbReference type="EMBL" id="QJA48706.1"/>
    </source>
</evidence>
<protein>
    <submittedName>
        <fullName evidence="2">Uncharacterized protein</fullName>
    </submittedName>
</protein>
<accession>A0A6H1ZLA4</accession>
<feature type="transmembrane region" description="Helical" evidence="1">
    <location>
        <begin position="6"/>
        <end position="24"/>
    </location>
</feature>